<protein>
    <submittedName>
        <fullName evidence="2">HNH endonuclease</fullName>
    </submittedName>
</protein>
<dbReference type="CDD" id="cd00085">
    <property type="entry name" value="HNHc"/>
    <property type="match status" value="1"/>
</dbReference>
<keyword evidence="2" id="KW-0255">Endonuclease</keyword>
<sequence>MPALKQNRKEIVKTLLVRDGNLCRHPDCGLPFTKEKPATIDHWIPLSAGGTWELTNLVLMHQKCNAAKGDKIPLDDGTLPVVQKKQRVDRAVKRAARPVVCERCQSGRLLGPDEECEQCGSGPMPPTYPQWSKMKPNECTHEGIWWCWCCMSGIIQRQPASKYVFNGGEPGIDPA</sequence>
<name>A0A345M8M8_9CAUD</name>
<dbReference type="EMBL" id="MH576965">
    <property type="protein sequence ID" value="AXH66849.1"/>
    <property type="molecule type" value="Genomic_DNA"/>
</dbReference>
<evidence type="ECO:0000313" key="2">
    <source>
        <dbReference type="EMBL" id="AXH66849.1"/>
    </source>
</evidence>
<organism evidence="2 3">
    <name type="scientific">Streptomyces phage StarPlatinum</name>
    <dbReference type="NCBI Taxonomy" id="2283265"/>
    <lineage>
        <taxon>Viruses</taxon>
        <taxon>Duplodnaviria</taxon>
        <taxon>Heunggongvirae</taxon>
        <taxon>Uroviricota</taxon>
        <taxon>Caudoviricetes</taxon>
        <taxon>Stanwilliamsviridae</taxon>
        <taxon>Boydwoodruffvirinae</taxon>
        <taxon>Karimacvirus</taxon>
        <taxon>Karimacvirus starplatinum</taxon>
        <taxon>Streptomyces virus StarPlatinum</taxon>
    </lineage>
</organism>
<dbReference type="RefSeq" id="YP_009839538.1">
    <property type="nucleotide sequence ID" value="NC_048721.1"/>
</dbReference>
<dbReference type="SMART" id="SM00507">
    <property type="entry name" value="HNHc"/>
    <property type="match status" value="1"/>
</dbReference>
<dbReference type="GO" id="GO:0004519">
    <property type="term" value="F:endonuclease activity"/>
    <property type="evidence" value="ECO:0007669"/>
    <property type="project" value="UniProtKB-KW"/>
</dbReference>
<dbReference type="Gene3D" id="1.10.30.50">
    <property type="match status" value="1"/>
</dbReference>
<feature type="domain" description="HNH nuclease" evidence="1">
    <location>
        <begin position="11"/>
        <end position="66"/>
    </location>
</feature>
<dbReference type="Pfam" id="PF01844">
    <property type="entry name" value="HNH"/>
    <property type="match status" value="1"/>
</dbReference>
<dbReference type="InterPro" id="IPR003615">
    <property type="entry name" value="HNH_nuc"/>
</dbReference>
<gene>
    <name evidence="2" type="primary">101</name>
    <name evidence="2" type="ORF">SEA_STARPLATINUM_101</name>
</gene>
<keyword evidence="2" id="KW-0540">Nuclease</keyword>
<evidence type="ECO:0000259" key="1">
    <source>
        <dbReference type="SMART" id="SM00507"/>
    </source>
</evidence>
<dbReference type="GO" id="GO:0003676">
    <property type="term" value="F:nucleic acid binding"/>
    <property type="evidence" value="ECO:0007669"/>
    <property type="project" value="InterPro"/>
</dbReference>
<dbReference type="KEGG" id="vg:55609792"/>
<dbReference type="GeneID" id="55609792"/>
<accession>A0A345M8M8</accession>
<reference evidence="2 3" key="1">
    <citation type="submission" date="2018-07" db="EMBL/GenBank/DDBJ databases">
        <authorList>
            <person name="Cook J.L."/>
            <person name="Tucker S.D."/>
            <person name="Kassa A.K."/>
            <person name="Jones J.A."/>
            <person name="Khadka D."/>
            <person name="Klug H.M."/>
            <person name="Layton S.R."/>
            <person name="Nayek S."/>
            <person name="Bhuiyan S."/>
            <person name="Kim T."/>
            <person name="Hughes L.E."/>
            <person name="Garlena R.A."/>
            <person name="Russell D.A."/>
            <person name="Pope W.H."/>
            <person name="Jacobs-Sera D."/>
            <person name="Hatfull G.F."/>
        </authorList>
    </citation>
    <scope>NUCLEOTIDE SEQUENCE [LARGE SCALE GENOMIC DNA]</scope>
</reference>
<evidence type="ECO:0000313" key="3">
    <source>
        <dbReference type="Proteomes" id="UP000259988"/>
    </source>
</evidence>
<keyword evidence="2" id="KW-0378">Hydrolase</keyword>
<dbReference type="Proteomes" id="UP000259988">
    <property type="component" value="Segment"/>
</dbReference>
<keyword evidence="3" id="KW-1185">Reference proteome</keyword>
<dbReference type="InterPro" id="IPR002711">
    <property type="entry name" value="HNH"/>
</dbReference>
<proteinExistence type="predicted"/>
<dbReference type="GO" id="GO:0008270">
    <property type="term" value="F:zinc ion binding"/>
    <property type="evidence" value="ECO:0007669"/>
    <property type="project" value="InterPro"/>
</dbReference>